<dbReference type="EMBL" id="BAAFJT010000012">
    <property type="protein sequence ID" value="GAB0195156.1"/>
    <property type="molecule type" value="Genomic_DNA"/>
</dbReference>
<evidence type="ECO:0000313" key="2">
    <source>
        <dbReference type="EMBL" id="GAB0195156.1"/>
    </source>
</evidence>
<proteinExistence type="predicted"/>
<evidence type="ECO:0000313" key="3">
    <source>
        <dbReference type="Proteomes" id="UP001623348"/>
    </source>
</evidence>
<accession>A0ABC9XCL0</accession>
<gene>
    <name evidence="2" type="ORF">GRJ2_001980900</name>
</gene>
<evidence type="ECO:0000256" key="1">
    <source>
        <dbReference type="SAM" id="MobiDB-lite"/>
    </source>
</evidence>
<sequence length="144" mass="17487">MLSTEMRGEERRGEERRGEERREEKRREERRREETRRDETRRDETRREGTATARHMQLFAAASTWACGKMCWREWKGHSGRKVVLRFNPSTNRIKPFAQTLTNPFQDSFRRHYDVFKAQHTHKTSEVKVEMEKEISLRVQFKTT</sequence>
<name>A0ABC9XCL0_GRUJA</name>
<dbReference type="Proteomes" id="UP001623348">
    <property type="component" value="Unassembled WGS sequence"/>
</dbReference>
<feature type="compositionally biased region" description="Basic and acidic residues" evidence="1">
    <location>
        <begin position="1"/>
        <end position="49"/>
    </location>
</feature>
<reference evidence="2 3" key="1">
    <citation type="submission" date="2024-06" db="EMBL/GenBank/DDBJ databases">
        <title>The draft genome of Grus japonensis, version 3.</title>
        <authorList>
            <person name="Nabeshima K."/>
            <person name="Suzuki S."/>
            <person name="Onuma M."/>
        </authorList>
    </citation>
    <scope>NUCLEOTIDE SEQUENCE [LARGE SCALE GENOMIC DNA]</scope>
    <source>
        <strain evidence="2 3">451A</strain>
    </source>
</reference>
<protein>
    <submittedName>
        <fullName evidence="2">Uncharacterized protein</fullName>
    </submittedName>
</protein>
<comment type="caution">
    <text evidence="2">The sequence shown here is derived from an EMBL/GenBank/DDBJ whole genome shotgun (WGS) entry which is preliminary data.</text>
</comment>
<organism evidence="2 3">
    <name type="scientific">Grus japonensis</name>
    <name type="common">Japanese crane</name>
    <name type="synonym">Red-crowned crane</name>
    <dbReference type="NCBI Taxonomy" id="30415"/>
    <lineage>
        <taxon>Eukaryota</taxon>
        <taxon>Metazoa</taxon>
        <taxon>Chordata</taxon>
        <taxon>Craniata</taxon>
        <taxon>Vertebrata</taxon>
        <taxon>Euteleostomi</taxon>
        <taxon>Archelosauria</taxon>
        <taxon>Archosauria</taxon>
        <taxon>Dinosauria</taxon>
        <taxon>Saurischia</taxon>
        <taxon>Theropoda</taxon>
        <taxon>Coelurosauria</taxon>
        <taxon>Aves</taxon>
        <taxon>Neognathae</taxon>
        <taxon>Neoaves</taxon>
        <taxon>Gruiformes</taxon>
        <taxon>Gruidae</taxon>
        <taxon>Grus</taxon>
    </lineage>
</organism>
<keyword evidence="3" id="KW-1185">Reference proteome</keyword>
<feature type="region of interest" description="Disordered" evidence="1">
    <location>
        <begin position="1"/>
        <end position="55"/>
    </location>
</feature>
<dbReference type="AlphaFoldDB" id="A0ABC9XCL0"/>